<accession>A0A016TV09</accession>
<protein>
    <recommendedName>
        <fullName evidence="3">Histone-lysine N-methyltransferase SETMAR</fullName>
    </recommendedName>
</protein>
<dbReference type="GO" id="GO:0000729">
    <property type="term" value="P:DNA double-strand break processing"/>
    <property type="evidence" value="ECO:0007669"/>
    <property type="project" value="TreeGrafter"/>
</dbReference>
<dbReference type="GO" id="GO:0000014">
    <property type="term" value="F:single-stranded DNA endodeoxyribonuclease activity"/>
    <property type="evidence" value="ECO:0007669"/>
    <property type="project" value="TreeGrafter"/>
</dbReference>
<dbReference type="PANTHER" id="PTHR46060">
    <property type="entry name" value="MARINER MOS1 TRANSPOSASE-LIKE PROTEIN"/>
    <property type="match status" value="1"/>
</dbReference>
<reference evidence="2" key="1">
    <citation type="journal article" date="2015" name="Nat. Genet.">
        <title>The genome and transcriptome of the zoonotic hookworm Ancylostoma ceylanicum identify infection-specific gene families.</title>
        <authorList>
            <person name="Schwarz E.M."/>
            <person name="Hu Y."/>
            <person name="Antoshechkin I."/>
            <person name="Miller M.M."/>
            <person name="Sternberg P.W."/>
            <person name="Aroian R.V."/>
        </authorList>
    </citation>
    <scope>NUCLEOTIDE SEQUENCE</scope>
    <source>
        <strain evidence="2">HY135</strain>
    </source>
</reference>
<dbReference type="GO" id="GO:0005634">
    <property type="term" value="C:nucleus"/>
    <property type="evidence" value="ECO:0007669"/>
    <property type="project" value="TreeGrafter"/>
</dbReference>
<dbReference type="GO" id="GO:0031297">
    <property type="term" value="P:replication fork processing"/>
    <property type="evidence" value="ECO:0007669"/>
    <property type="project" value="TreeGrafter"/>
</dbReference>
<dbReference type="GO" id="GO:0035861">
    <property type="term" value="C:site of double-strand break"/>
    <property type="evidence" value="ECO:0007669"/>
    <property type="project" value="TreeGrafter"/>
</dbReference>
<dbReference type="GO" id="GO:0046975">
    <property type="term" value="F:histone H3K36 methyltransferase activity"/>
    <property type="evidence" value="ECO:0007669"/>
    <property type="project" value="TreeGrafter"/>
</dbReference>
<comment type="caution">
    <text evidence="1">The sequence shown here is derived from an EMBL/GenBank/DDBJ whole genome shotgun (WGS) entry which is preliminary data.</text>
</comment>
<sequence>MRIWLLQAKQWSTEKVPVPLHGNARPHVSRKTSQKLSNLRYEILPHLAYSPDLSPTDYHFFKHLANFKGRVFKNQTDVENASSEFIAFRTPDFDRKEISDLAERWQECCRF</sequence>
<dbReference type="GO" id="GO:0003697">
    <property type="term" value="F:single-stranded DNA binding"/>
    <property type="evidence" value="ECO:0007669"/>
    <property type="project" value="TreeGrafter"/>
</dbReference>
<dbReference type="GO" id="GO:0000793">
    <property type="term" value="C:condensed chromosome"/>
    <property type="evidence" value="ECO:0007669"/>
    <property type="project" value="TreeGrafter"/>
</dbReference>
<dbReference type="GO" id="GO:0006303">
    <property type="term" value="P:double-strand break repair via nonhomologous end joining"/>
    <property type="evidence" value="ECO:0007669"/>
    <property type="project" value="TreeGrafter"/>
</dbReference>
<dbReference type="GO" id="GO:0044547">
    <property type="term" value="F:DNA topoisomerase binding"/>
    <property type="evidence" value="ECO:0007669"/>
    <property type="project" value="TreeGrafter"/>
</dbReference>
<dbReference type="GO" id="GO:0003690">
    <property type="term" value="F:double-stranded DNA binding"/>
    <property type="evidence" value="ECO:0007669"/>
    <property type="project" value="TreeGrafter"/>
</dbReference>
<dbReference type="STRING" id="53326.A0A016TV09"/>
<dbReference type="Gene3D" id="3.30.420.10">
    <property type="entry name" value="Ribonuclease H-like superfamily/Ribonuclease H"/>
    <property type="match status" value="1"/>
</dbReference>
<evidence type="ECO:0000313" key="1">
    <source>
        <dbReference type="EMBL" id="EYC06620.1"/>
    </source>
</evidence>
<dbReference type="GO" id="GO:0042800">
    <property type="term" value="F:histone H3K4 methyltransferase activity"/>
    <property type="evidence" value="ECO:0007669"/>
    <property type="project" value="TreeGrafter"/>
</dbReference>
<keyword evidence="2" id="KW-1185">Reference proteome</keyword>
<gene>
    <name evidence="1" type="primary">Acey_s0074.g802</name>
    <name evidence="1" type="ORF">Y032_0074g802</name>
</gene>
<name>A0A016TV09_9BILA</name>
<evidence type="ECO:0008006" key="3">
    <source>
        <dbReference type="Google" id="ProtNLM"/>
    </source>
</evidence>
<dbReference type="GO" id="GO:0044774">
    <property type="term" value="P:mitotic DNA integrity checkpoint signaling"/>
    <property type="evidence" value="ECO:0007669"/>
    <property type="project" value="TreeGrafter"/>
</dbReference>
<dbReference type="InterPro" id="IPR036397">
    <property type="entry name" value="RNaseH_sf"/>
</dbReference>
<organism evidence="1 2">
    <name type="scientific">Ancylostoma ceylanicum</name>
    <dbReference type="NCBI Taxonomy" id="53326"/>
    <lineage>
        <taxon>Eukaryota</taxon>
        <taxon>Metazoa</taxon>
        <taxon>Ecdysozoa</taxon>
        <taxon>Nematoda</taxon>
        <taxon>Chromadorea</taxon>
        <taxon>Rhabditida</taxon>
        <taxon>Rhabditina</taxon>
        <taxon>Rhabditomorpha</taxon>
        <taxon>Strongyloidea</taxon>
        <taxon>Ancylostomatidae</taxon>
        <taxon>Ancylostomatinae</taxon>
        <taxon>Ancylostoma</taxon>
    </lineage>
</organism>
<dbReference type="PANTHER" id="PTHR46060:SF2">
    <property type="entry name" value="HISTONE-LYSINE N-METHYLTRANSFERASE SETMAR"/>
    <property type="match status" value="1"/>
</dbReference>
<dbReference type="Proteomes" id="UP000024635">
    <property type="component" value="Unassembled WGS sequence"/>
</dbReference>
<dbReference type="OrthoDB" id="9970333at2759"/>
<proteinExistence type="predicted"/>
<dbReference type="GO" id="GO:0015074">
    <property type="term" value="P:DNA integration"/>
    <property type="evidence" value="ECO:0007669"/>
    <property type="project" value="TreeGrafter"/>
</dbReference>
<evidence type="ECO:0000313" key="2">
    <source>
        <dbReference type="Proteomes" id="UP000024635"/>
    </source>
</evidence>
<dbReference type="EMBL" id="JARK01001410">
    <property type="protein sequence ID" value="EYC06620.1"/>
    <property type="molecule type" value="Genomic_DNA"/>
</dbReference>
<dbReference type="AlphaFoldDB" id="A0A016TV09"/>
<dbReference type="InterPro" id="IPR052709">
    <property type="entry name" value="Transposase-MT_Hybrid"/>
</dbReference>